<evidence type="ECO:0000313" key="2">
    <source>
        <dbReference type="EMBL" id="NID14304.1"/>
    </source>
</evidence>
<organism evidence="2 3">
    <name type="scientific">Luteibacter yeojuensis</name>
    <dbReference type="NCBI Taxonomy" id="345309"/>
    <lineage>
        <taxon>Bacteria</taxon>
        <taxon>Pseudomonadati</taxon>
        <taxon>Pseudomonadota</taxon>
        <taxon>Gammaproteobacteria</taxon>
        <taxon>Lysobacterales</taxon>
        <taxon>Rhodanobacteraceae</taxon>
        <taxon>Luteibacter</taxon>
    </lineage>
</organism>
<dbReference type="Proteomes" id="UP000518878">
    <property type="component" value="Unassembled WGS sequence"/>
</dbReference>
<dbReference type="AlphaFoldDB" id="A0A7X5QS06"/>
<keyword evidence="1" id="KW-0812">Transmembrane</keyword>
<sequence>MSAKGATLIELVVGLAVASMIATIALAFLSLAGIAASRQLVAAREEDAAWLALAAIARDLRLSATWSGCIGKPTCTVKSAHGAASVLWLGHAIWFAEDGLKRCPRANKTIGQCEGYLRGIAQVEFFGYVPTPGGGVRRESLTERNGMAARAIDVVLWTSDGRRYARTTARSAHAP</sequence>
<proteinExistence type="predicted"/>
<protein>
    <recommendedName>
        <fullName evidence="4">Prepilin-type N-terminal cleavage/methylation domain-containing protein</fullName>
    </recommendedName>
</protein>
<keyword evidence="1" id="KW-0472">Membrane</keyword>
<dbReference type="EMBL" id="JAAQTL010000001">
    <property type="protein sequence ID" value="NID14304.1"/>
    <property type="molecule type" value="Genomic_DNA"/>
</dbReference>
<feature type="transmembrane region" description="Helical" evidence="1">
    <location>
        <begin position="12"/>
        <end position="36"/>
    </location>
</feature>
<reference evidence="2 3" key="1">
    <citation type="journal article" date="2006" name="Int. J. Syst. Evol. Microbiol.">
        <title>Dyella yeojuensis sp. nov., isolated from greenhouse soil in Korea.</title>
        <authorList>
            <person name="Kim B.Y."/>
            <person name="Weon H.Y."/>
            <person name="Lee K.H."/>
            <person name="Seok S.J."/>
            <person name="Kwon S.W."/>
            <person name="Go S.J."/>
            <person name="Stackebrandt E."/>
        </authorList>
    </citation>
    <scope>NUCLEOTIDE SEQUENCE [LARGE SCALE GENOMIC DNA]</scope>
    <source>
        <strain evidence="2 3">DSM 17673</strain>
    </source>
</reference>
<gene>
    <name evidence="2" type="ORF">HBF32_02350</name>
</gene>
<comment type="caution">
    <text evidence="2">The sequence shown here is derived from an EMBL/GenBank/DDBJ whole genome shotgun (WGS) entry which is preliminary data.</text>
</comment>
<evidence type="ECO:0000256" key="1">
    <source>
        <dbReference type="SAM" id="Phobius"/>
    </source>
</evidence>
<name>A0A7X5QS06_9GAMM</name>
<evidence type="ECO:0008006" key="4">
    <source>
        <dbReference type="Google" id="ProtNLM"/>
    </source>
</evidence>
<dbReference type="RefSeq" id="WP_166698023.1">
    <property type="nucleotide sequence ID" value="NZ_JAAQTL010000001.1"/>
</dbReference>
<evidence type="ECO:0000313" key="3">
    <source>
        <dbReference type="Proteomes" id="UP000518878"/>
    </source>
</evidence>
<keyword evidence="3" id="KW-1185">Reference proteome</keyword>
<keyword evidence="1" id="KW-1133">Transmembrane helix</keyword>
<accession>A0A7X5QS06</accession>